<dbReference type="SUPFAM" id="SSF88946">
    <property type="entry name" value="Sigma2 domain of RNA polymerase sigma factors"/>
    <property type="match status" value="1"/>
</dbReference>
<dbReference type="Proteomes" id="UP001519325">
    <property type="component" value="Unassembled WGS sequence"/>
</dbReference>
<evidence type="ECO:0000256" key="3">
    <source>
        <dbReference type="ARBA" id="ARBA00023015"/>
    </source>
</evidence>
<evidence type="ECO:0000313" key="9">
    <source>
        <dbReference type="EMBL" id="MBP2190815.1"/>
    </source>
</evidence>
<dbReference type="CDD" id="cd06171">
    <property type="entry name" value="Sigma70_r4"/>
    <property type="match status" value="1"/>
</dbReference>
<dbReference type="Gene3D" id="3.10.450.50">
    <property type="match status" value="1"/>
</dbReference>
<reference evidence="9 10" key="1">
    <citation type="submission" date="2021-03" db="EMBL/GenBank/DDBJ databases">
        <title>Sequencing the genomes of 1000 actinobacteria strains.</title>
        <authorList>
            <person name="Klenk H.-P."/>
        </authorList>
    </citation>
    <scope>NUCLEOTIDE SEQUENCE [LARGE SCALE GENOMIC DNA]</scope>
    <source>
        <strain evidence="9 10">DSM 45516</strain>
    </source>
</reference>
<keyword evidence="4" id="KW-0731">Sigma factor</keyword>
<evidence type="ECO:0000256" key="4">
    <source>
        <dbReference type="ARBA" id="ARBA00023082"/>
    </source>
</evidence>
<keyword evidence="3" id="KW-0805">Transcription regulation</keyword>
<dbReference type="PANTHER" id="PTHR30173">
    <property type="entry name" value="SIGMA 19 FACTOR"/>
    <property type="match status" value="1"/>
</dbReference>
<evidence type="ECO:0000256" key="2">
    <source>
        <dbReference type="ARBA" id="ARBA00011344"/>
    </source>
</evidence>
<evidence type="ECO:0000256" key="6">
    <source>
        <dbReference type="ARBA" id="ARBA00023163"/>
    </source>
</evidence>
<dbReference type="Gene3D" id="1.10.1740.10">
    <property type="match status" value="1"/>
</dbReference>
<dbReference type="InterPro" id="IPR032710">
    <property type="entry name" value="NTF2-like_dom_sf"/>
</dbReference>
<dbReference type="SUPFAM" id="SSF88659">
    <property type="entry name" value="Sigma3 and sigma4 domains of RNA polymerase sigma factors"/>
    <property type="match status" value="1"/>
</dbReference>
<proteinExistence type="inferred from homology"/>
<dbReference type="InterPro" id="IPR013324">
    <property type="entry name" value="RNA_pol_sigma_r3/r4-like"/>
</dbReference>
<evidence type="ECO:0000259" key="7">
    <source>
        <dbReference type="Pfam" id="PF04542"/>
    </source>
</evidence>
<gene>
    <name evidence="9" type="ORF">BJ987_003716</name>
</gene>
<sequence>MNTSPTLAASSLERELELLRPQLLGYCYRMLGSALEAEDAVQETMMRAWRSAARLADPAGLRPWMYRIATNVCIDATTDRRRRALPMDLVAAADPGAGLGAPLPESAWVQPFPSATREAADPSDQTVARESVRLAFVAALQYLLPRQRAVLILRDVLCWKAAEVAELLDTSVDAVNSSLRRARAALRQVDSSAAPAGPVDTALLERFVAAFERFDIEAIVALLRHDAVIDMPPVAFWLQGRNAFRRWLIDSEEGCRGKQLVPIEANGSPAAAVYRDGRAFAIQVLDCVDGEIAALHVFVQPELFRVFGLPDELPAGDLSAIPALVLSN</sequence>
<dbReference type="InterPro" id="IPR014284">
    <property type="entry name" value="RNA_pol_sigma-70_dom"/>
</dbReference>
<dbReference type="InterPro" id="IPR052704">
    <property type="entry name" value="ECF_Sigma-70_Domain"/>
</dbReference>
<dbReference type="SUPFAM" id="SSF54427">
    <property type="entry name" value="NTF2-like"/>
    <property type="match status" value="1"/>
</dbReference>
<dbReference type="EMBL" id="JAGGMR010000001">
    <property type="protein sequence ID" value="MBP2190815.1"/>
    <property type="molecule type" value="Genomic_DNA"/>
</dbReference>
<keyword evidence="6" id="KW-0804">Transcription</keyword>
<dbReference type="InterPro" id="IPR013325">
    <property type="entry name" value="RNA_pol_sigma_r2"/>
</dbReference>
<evidence type="ECO:0000256" key="1">
    <source>
        <dbReference type="ARBA" id="ARBA00010641"/>
    </source>
</evidence>
<dbReference type="PANTHER" id="PTHR30173:SF36">
    <property type="entry name" value="ECF RNA POLYMERASE SIGMA FACTOR SIGJ"/>
    <property type="match status" value="1"/>
</dbReference>
<comment type="subunit">
    <text evidence="2">Interacts transiently with the RNA polymerase catalytic core formed by RpoA, RpoB, RpoC and RpoZ (2 alpha, 1 beta, 1 beta' and 1 omega subunit) to form the RNA polymerase holoenzyme that can initiate transcription.</text>
</comment>
<comment type="caution">
    <text evidence="9">The sequence shown here is derived from an EMBL/GenBank/DDBJ whole genome shotgun (WGS) entry which is preliminary data.</text>
</comment>
<dbReference type="NCBIfam" id="TIGR02960">
    <property type="entry name" value="SigX5"/>
    <property type="match status" value="1"/>
</dbReference>
<feature type="domain" description="RNA polymerase sigma factor 70 region 4 type 2" evidence="8">
    <location>
        <begin position="134"/>
        <end position="186"/>
    </location>
</feature>
<evidence type="ECO:0000259" key="8">
    <source>
        <dbReference type="Pfam" id="PF08281"/>
    </source>
</evidence>
<dbReference type="InterPro" id="IPR036388">
    <property type="entry name" value="WH-like_DNA-bd_sf"/>
</dbReference>
<keyword evidence="5" id="KW-0238">DNA-binding</keyword>
<protein>
    <submittedName>
        <fullName evidence="9">RNA polymerase sigma-70 factor (ECF subfamily)</fullName>
    </submittedName>
</protein>
<name>A0ABS4QGJ0_9NOCA</name>
<dbReference type="Gene3D" id="1.10.10.10">
    <property type="entry name" value="Winged helix-like DNA-binding domain superfamily/Winged helix DNA-binding domain"/>
    <property type="match status" value="1"/>
</dbReference>
<dbReference type="InterPro" id="IPR014305">
    <property type="entry name" value="RNA_pol_sigma-G_actinobac"/>
</dbReference>
<dbReference type="RefSeq" id="WP_209891494.1">
    <property type="nucleotide sequence ID" value="NZ_JAGGMR010000001.1"/>
</dbReference>
<dbReference type="Pfam" id="PF08281">
    <property type="entry name" value="Sigma70_r4_2"/>
    <property type="match status" value="1"/>
</dbReference>
<dbReference type="NCBIfam" id="NF006089">
    <property type="entry name" value="PRK08241.1"/>
    <property type="match status" value="1"/>
</dbReference>
<evidence type="ECO:0000256" key="5">
    <source>
        <dbReference type="ARBA" id="ARBA00023125"/>
    </source>
</evidence>
<organism evidence="9 10">
    <name type="scientific">Nocardia goodfellowii</name>
    <dbReference type="NCBI Taxonomy" id="882446"/>
    <lineage>
        <taxon>Bacteria</taxon>
        <taxon>Bacillati</taxon>
        <taxon>Actinomycetota</taxon>
        <taxon>Actinomycetes</taxon>
        <taxon>Mycobacteriales</taxon>
        <taxon>Nocardiaceae</taxon>
        <taxon>Nocardia</taxon>
    </lineage>
</organism>
<evidence type="ECO:0000313" key="10">
    <source>
        <dbReference type="Proteomes" id="UP001519325"/>
    </source>
</evidence>
<feature type="domain" description="RNA polymerase sigma-70 region 2" evidence="7">
    <location>
        <begin position="19"/>
        <end position="83"/>
    </location>
</feature>
<dbReference type="InterPro" id="IPR007627">
    <property type="entry name" value="RNA_pol_sigma70_r2"/>
</dbReference>
<dbReference type="Pfam" id="PF04542">
    <property type="entry name" value="Sigma70_r2"/>
    <property type="match status" value="1"/>
</dbReference>
<keyword evidence="10" id="KW-1185">Reference proteome</keyword>
<accession>A0ABS4QGJ0</accession>
<dbReference type="NCBIfam" id="TIGR02937">
    <property type="entry name" value="sigma70-ECF"/>
    <property type="match status" value="1"/>
</dbReference>
<comment type="similarity">
    <text evidence="1">Belongs to the sigma-70 factor family. ECF subfamily.</text>
</comment>
<dbReference type="InterPro" id="IPR013249">
    <property type="entry name" value="RNA_pol_sigma70_r4_t2"/>
</dbReference>